<accession>A0A4R5LRE5</accession>
<dbReference type="GO" id="GO:0009523">
    <property type="term" value="C:photosystem II"/>
    <property type="evidence" value="ECO:0007669"/>
    <property type="project" value="UniProtKB-KW"/>
</dbReference>
<dbReference type="EMBL" id="SMSE01000002">
    <property type="protein sequence ID" value="TDG13448.1"/>
    <property type="molecule type" value="Genomic_DNA"/>
</dbReference>
<dbReference type="PANTHER" id="PTHR47199:SF2">
    <property type="entry name" value="PHOTOSYSTEM II STABILITY_ASSEMBLY FACTOR HCF136, CHLOROPLASTIC"/>
    <property type="match status" value="1"/>
</dbReference>
<organism evidence="4 5">
    <name type="scientific">Seongchinamella unica</name>
    <dbReference type="NCBI Taxonomy" id="2547392"/>
    <lineage>
        <taxon>Bacteria</taxon>
        <taxon>Pseudomonadati</taxon>
        <taxon>Pseudomonadota</taxon>
        <taxon>Gammaproteobacteria</taxon>
        <taxon>Cellvibrionales</taxon>
        <taxon>Halieaceae</taxon>
        <taxon>Seongchinamella</taxon>
    </lineage>
</organism>
<dbReference type="InterPro" id="IPR028203">
    <property type="entry name" value="PSII_CF48-like_dom"/>
</dbReference>
<sequence>MPQRNNGRTRRLRRSLTQLLTGFWFANLLIMPVWGVETDPAMMMPGASKSLLLDVAAAGERLVAVGERGHILYSDNAGDSWTQARVPTSVMLTRVLFRDAKNGWAVGHDGNILFSSDGGASWELQRDGVSDQLNINKDRVSRSQQTLRELRAKLEVASDDRVATLEPDLEDAEYALERAQQAMSDPVYAPPLMAIGFCGKRGWASGGFGVLLSTSTDGRQWEDYSYAVNNDEELHLNGITADSAGGLFIASEWGYIFRSTCSGKTWEAIETGYDGSFFGVVVNPATDSVFAYGLLGTIYRSRDRGATWEELDSGTASSLFGAVATANGALVMVGLNGTAVASRDDGDTFISLELGSNRDLYGVAPTGSAAFTAVGRGGSINFVIDDESAR</sequence>
<dbReference type="InterPro" id="IPR015943">
    <property type="entry name" value="WD40/YVTN_repeat-like_dom_sf"/>
</dbReference>
<evidence type="ECO:0000256" key="2">
    <source>
        <dbReference type="ARBA" id="ARBA00023276"/>
    </source>
</evidence>
<gene>
    <name evidence="4" type="ORF">E2F43_07870</name>
</gene>
<feature type="domain" description="Photosynthesis system II assembly factor Ycf48/Hcf136-like" evidence="3">
    <location>
        <begin position="200"/>
        <end position="386"/>
    </location>
</feature>
<keyword evidence="5" id="KW-1185">Reference proteome</keyword>
<dbReference type="SUPFAM" id="SSF50939">
    <property type="entry name" value="Sialidases"/>
    <property type="match status" value="1"/>
</dbReference>
<keyword evidence="1" id="KW-0602">Photosynthesis</keyword>
<dbReference type="GO" id="GO:0015979">
    <property type="term" value="P:photosynthesis"/>
    <property type="evidence" value="ECO:0007669"/>
    <property type="project" value="UniProtKB-KW"/>
</dbReference>
<comment type="caution">
    <text evidence="4">The sequence shown here is derived from an EMBL/GenBank/DDBJ whole genome shotgun (WGS) entry which is preliminary data.</text>
</comment>
<evidence type="ECO:0000256" key="1">
    <source>
        <dbReference type="ARBA" id="ARBA00022531"/>
    </source>
</evidence>
<evidence type="ECO:0000313" key="4">
    <source>
        <dbReference type="EMBL" id="TDG13448.1"/>
    </source>
</evidence>
<evidence type="ECO:0000259" key="3">
    <source>
        <dbReference type="Pfam" id="PF14870"/>
    </source>
</evidence>
<dbReference type="OrthoDB" id="9813892at2"/>
<evidence type="ECO:0000313" key="5">
    <source>
        <dbReference type="Proteomes" id="UP000295554"/>
    </source>
</evidence>
<feature type="domain" description="Photosynthesis system II assembly factor Ycf48/Hcf136-like" evidence="3">
    <location>
        <begin position="79"/>
        <end position="140"/>
    </location>
</feature>
<dbReference type="InterPro" id="IPR036278">
    <property type="entry name" value="Sialidase_sf"/>
</dbReference>
<dbReference type="Proteomes" id="UP000295554">
    <property type="component" value="Unassembled WGS sequence"/>
</dbReference>
<proteinExistence type="predicted"/>
<dbReference type="PANTHER" id="PTHR47199">
    <property type="entry name" value="PHOTOSYSTEM II STABILITY/ASSEMBLY FACTOR HCF136, CHLOROPLASTIC"/>
    <property type="match status" value="1"/>
</dbReference>
<keyword evidence="2" id="KW-0604">Photosystem II</keyword>
<name>A0A4R5LRE5_9GAMM</name>
<dbReference type="Pfam" id="PF14870">
    <property type="entry name" value="PSII_BNR"/>
    <property type="match status" value="2"/>
</dbReference>
<protein>
    <recommendedName>
        <fullName evidence="3">Photosynthesis system II assembly factor Ycf48/Hcf136-like domain-containing protein</fullName>
    </recommendedName>
</protein>
<dbReference type="AlphaFoldDB" id="A0A4R5LRE5"/>
<dbReference type="Gene3D" id="2.130.10.10">
    <property type="entry name" value="YVTN repeat-like/Quinoprotein amine dehydrogenase"/>
    <property type="match status" value="2"/>
</dbReference>
<reference evidence="4 5" key="1">
    <citation type="submission" date="2019-03" db="EMBL/GenBank/DDBJ databases">
        <title>Seongchinamella monodicae gen. nov., sp. nov., a novel member of the Gammaproteobacteria isolated from a tidal mudflat of beach.</title>
        <authorList>
            <person name="Yang H.G."/>
            <person name="Kang J.W."/>
            <person name="Lee S.D."/>
        </authorList>
    </citation>
    <scope>NUCLEOTIDE SEQUENCE [LARGE SCALE GENOMIC DNA]</scope>
    <source>
        <strain evidence="4 5">GH4-78</strain>
    </source>
</reference>